<reference evidence="1 2" key="1">
    <citation type="journal article" name="Front. Microbiol.">
        <title>Sugar Metabolism of the First Thermophilic Planctomycete Thermogutta terrifontis: Comparative Genomic and Transcriptomic Approaches.</title>
        <authorList>
            <person name="Elcheninov A.G."/>
            <person name="Menzel P."/>
            <person name="Gudbergsdottir S.R."/>
            <person name="Slesarev A.I."/>
            <person name="Kadnikov V.V."/>
            <person name="Krogh A."/>
            <person name="Bonch-Osmolovskaya E.A."/>
            <person name="Peng X."/>
            <person name="Kublanov I.V."/>
        </authorList>
    </citation>
    <scope>NUCLEOTIDE SEQUENCE [LARGE SCALE GENOMIC DNA]</scope>
    <source>
        <strain evidence="1 2">R1</strain>
    </source>
</reference>
<protein>
    <submittedName>
        <fullName evidence="1">Uncharacterized protein</fullName>
    </submittedName>
</protein>
<name>A0A286REL4_9BACT</name>
<proteinExistence type="predicted"/>
<dbReference type="Proteomes" id="UP000215086">
    <property type="component" value="Chromosome"/>
</dbReference>
<organism evidence="1 2">
    <name type="scientific">Thermogutta terrifontis</name>
    <dbReference type="NCBI Taxonomy" id="1331910"/>
    <lineage>
        <taxon>Bacteria</taxon>
        <taxon>Pseudomonadati</taxon>
        <taxon>Planctomycetota</taxon>
        <taxon>Planctomycetia</taxon>
        <taxon>Pirellulales</taxon>
        <taxon>Thermoguttaceae</taxon>
        <taxon>Thermogutta</taxon>
    </lineage>
</organism>
<dbReference type="KEGG" id="ttf:THTE_1780"/>
<gene>
    <name evidence="1" type="ORF">THTE_1780</name>
</gene>
<keyword evidence="2" id="KW-1185">Reference proteome</keyword>
<evidence type="ECO:0000313" key="2">
    <source>
        <dbReference type="Proteomes" id="UP000215086"/>
    </source>
</evidence>
<dbReference type="AlphaFoldDB" id="A0A286REL4"/>
<accession>A0A286REL4</accession>
<sequence>MPGEMKWIIEPARADPTSGSLHCVDYRIGCRPAGHPGSIQAEGTVVKAKAFTEKRR</sequence>
<dbReference type="EMBL" id="CP018477">
    <property type="protein sequence ID" value="ASV74382.1"/>
    <property type="molecule type" value="Genomic_DNA"/>
</dbReference>
<evidence type="ECO:0000313" key="1">
    <source>
        <dbReference type="EMBL" id="ASV74382.1"/>
    </source>
</evidence>